<dbReference type="PROSITE" id="PS50801">
    <property type="entry name" value="STAS"/>
    <property type="match status" value="1"/>
</dbReference>
<dbReference type="InterPro" id="IPR036513">
    <property type="entry name" value="STAS_dom_sf"/>
</dbReference>
<accession>A0A8J3C196</accession>
<comment type="caution">
    <text evidence="2">The sequence shown here is derived from an EMBL/GenBank/DDBJ whole genome shotgun (WGS) entry which is preliminary data.</text>
</comment>
<evidence type="ECO:0000313" key="2">
    <source>
        <dbReference type="EMBL" id="GGL04599.1"/>
    </source>
</evidence>
<dbReference type="AlphaFoldDB" id="A0A8J3C196"/>
<evidence type="ECO:0000259" key="1">
    <source>
        <dbReference type="PROSITE" id="PS50801"/>
    </source>
</evidence>
<reference evidence="2" key="2">
    <citation type="submission" date="2020-09" db="EMBL/GenBank/DDBJ databases">
        <authorList>
            <person name="Sun Q."/>
            <person name="Zhou Y."/>
        </authorList>
    </citation>
    <scope>NUCLEOTIDE SEQUENCE</scope>
    <source>
        <strain evidence="2">CGMCC 4.7299</strain>
    </source>
</reference>
<dbReference type="RefSeq" id="WP_189081167.1">
    <property type="nucleotide sequence ID" value="NZ_BMMX01000023.1"/>
</dbReference>
<dbReference type="EMBL" id="BMMX01000023">
    <property type="protein sequence ID" value="GGL04599.1"/>
    <property type="molecule type" value="Genomic_DNA"/>
</dbReference>
<dbReference type="InterPro" id="IPR002645">
    <property type="entry name" value="STAS_dom"/>
</dbReference>
<proteinExistence type="predicted"/>
<reference evidence="2" key="1">
    <citation type="journal article" date="2014" name="Int. J. Syst. Evol. Microbiol.">
        <title>Complete genome sequence of Corynebacterium casei LMG S-19264T (=DSM 44701T), isolated from a smear-ripened cheese.</title>
        <authorList>
            <consortium name="US DOE Joint Genome Institute (JGI-PGF)"/>
            <person name="Walter F."/>
            <person name="Albersmeier A."/>
            <person name="Kalinowski J."/>
            <person name="Ruckert C."/>
        </authorList>
    </citation>
    <scope>NUCLEOTIDE SEQUENCE</scope>
    <source>
        <strain evidence="2">CGMCC 4.7299</strain>
    </source>
</reference>
<dbReference type="Gene3D" id="3.30.750.24">
    <property type="entry name" value="STAS domain"/>
    <property type="match status" value="1"/>
</dbReference>
<keyword evidence="3" id="KW-1185">Reference proteome</keyword>
<sequence length="113" mass="12200">MTSSESPTRSLRYTAFATRHLVITVSGGVDEGAVAELRRMVRDNVTAETDVLVFDMTAVQVLTDAALDRVLDLADELAGRDVSMQVRAQGALHPRLADPGVRRHADIRLDAAG</sequence>
<dbReference type="SUPFAM" id="SSF52091">
    <property type="entry name" value="SpoIIaa-like"/>
    <property type="match status" value="1"/>
</dbReference>
<dbReference type="Pfam" id="PF01740">
    <property type="entry name" value="STAS"/>
    <property type="match status" value="1"/>
</dbReference>
<gene>
    <name evidence="2" type="ORF">GCM10012284_43970</name>
</gene>
<name>A0A8J3C196_9ACTN</name>
<evidence type="ECO:0000313" key="3">
    <source>
        <dbReference type="Proteomes" id="UP000656042"/>
    </source>
</evidence>
<organism evidence="2 3">
    <name type="scientific">Mangrovihabitans endophyticus</name>
    <dbReference type="NCBI Taxonomy" id="1751298"/>
    <lineage>
        <taxon>Bacteria</taxon>
        <taxon>Bacillati</taxon>
        <taxon>Actinomycetota</taxon>
        <taxon>Actinomycetes</taxon>
        <taxon>Micromonosporales</taxon>
        <taxon>Micromonosporaceae</taxon>
        <taxon>Mangrovihabitans</taxon>
    </lineage>
</organism>
<protein>
    <recommendedName>
        <fullName evidence="1">STAS domain-containing protein</fullName>
    </recommendedName>
</protein>
<feature type="domain" description="STAS" evidence="1">
    <location>
        <begin position="21"/>
        <end position="86"/>
    </location>
</feature>
<dbReference type="Proteomes" id="UP000656042">
    <property type="component" value="Unassembled WGS sequence"/>
</dbReference>